<accession>A0AAD6VNQ5</accession>
<dbReference type="EMBL" id="JARJCW010000012">
    <property type="protein sequence ID" value="KAJ7218385.1"/>
    <property type="molecule type" value="Genomic_DNA"/>
</dbReference>
<keyword evidence="2" id="KW-1185">Reference proteome</keyword>
<sequence>MFPPTKREDTRHVDHWMNNGWTSCPVCRANLEEPLMCDAAFEAELCPAIAEVVLDWRGLQVNFDDLSRKSRQHYVCFISYFNTSEFISGCSLVVKLTPSLTVPEAHILGYYTSLMKYVSDTLQADSAPERPIEALLLVHSIGRLSSRPGFNSTGTPRTRRDPDFPSCWELNNDEGGAPPLILYLLDHGEHHVSVARLRRSRQTAWILAHLAPLTKVYSFRLPFVQISHVLRCEHKVYHEYKDYDYMLDHEDKLTEDLEMESGEPECEDLRFTGLDTTPAHLSPKAEEAVKKALKQDEYSGGIFEDIEPEKDLEYNDTGDRGTNFASWSIYEGILDLKHTRCVRMLLMIPEEFV</sequence>
<organism evidence="1 2">
    <name type="scientific">Mycena pura</name>
    <dbReference type="NCBI Taxonomy" id="153505"/>
    <lineage>
        <taxon>Eukaryota</taxon>
        <taxon>Fungi</taxon>
        <taxon>Dikarya</taxon>
        <taxon>Basidiomycota</taxon>
        <taxon>Agaricomycotina</taxon>
        <taxon>Agaricomycetes</taxon>
        <taxon>Agaricomycetidae</taxon>
        <taxon>Agaricales</taxon>
        <taxon>Marasmiineae</taxon>
        <taxon>Mycenaceae</taxon>
        <taxon>Mycena</taxon>
    </lineage>
</organism>
<comment type="caution">
    <text evidence="1">The sequence shown here is derived from an EMBL/GenBank/DDBJ whole genome shotgun (WGS) entry which is preliminary data.</text>
</comment>
<dbReference type="Proteomes" id="UP001219525">
    <property type="component" value="Unassembled WGS sequence"/>
</dbReference>
<evidence type="ECO:0000313" key="2">
    <source>
        <dbReference type="Proteomes" id="UP001219525"/>
    </source>
</evidence>
<reference evidence="1" key="1">
    <citation type="submission" date="2023-03" db="EMBL/GenBank/DDBJ databases">
        <title>Massive genome expansion in bonnet fungi (Mycena s.s.) driven by repeated elements and novel gene families across ecological guilds.</title>
        <authorList>
            <consortium name="Lawrence Berkeley National Laboratory"/>
            <person name="Harder C.B."/>
            <person name="Miyauchi S."/>
            <person name="Viragh M."/>
            <person name="Kuo A."/>
            <person name="Thoen E."/>
            <person name="Andreopoulos B."/>
            <person name="Lu D."/>
            <person name="Skrede I."/>
            <person name="Drula E."/>
            <person name="Henrissat B."/>
            <person name="Morin E."/>
            <person name="Kohler A."/>
            <person name="Barry K."/>
            <person name="LaButti K."/>
            <person name="Morin E."/>
            <person name="Salamov A."/>
            <person name="Lipzen A."/>
            <person name="Mereny Z."/>
            <person name="Hegedus B."/>
            <person name="Baldrian P."/>
            <person name="Stursova M."/>
            <person name="Weitz H."/>
            <person name="Taylor A."/>
            <person name="Grigoriev I.V."/>
            <person name="Nagy L.G."/>
            <person name="Martin F."/>
            <person name="Kauserud H."/>
        </authorList>
    </citation>
    <scope>NUCLEOTIDE SEQUENCE</scope>
    <source>
        <strain evidence="1">9144</strain>
    </source>
</reference>
<gene>
    <name evidence="1" type="ORF">GGX14DRAFT_390159</name>
</gene>
<dbReference type="AlphaFoldDB" id="A0AAD6VNQ5"/>
<name>A0AAD6VNQ5_9AGAR</name>
<evidence type="ECO:0000313" key="1">
    <source>
        <dbReference type="EMBL" id="KAJ7218385.1"/>
    </source>
</evidence>
<protein>
    <submittedName>
        <fullName evidence="1">Uncharacterized protein</fullName>
    </submittedName>
</protein>
<proteinExistence type="predicted"/>